<organism evidence="2 3">
    <name type="scientific">Acidovorax soli</name>
    <dbReference type="NCBI Taxonomy" id="592050"/>
    <lineage>
        <taxon>Bacteria</taxon>
        <taxon>Pseudomonadati</taxon>
        <taxon>Pseudomonadota</taxon>
        <taxon>Betaproteobacteria</taxon>
        <taxon>Burkholderiales</taxon>
        <taxon>Comamonadaceae</taxon>
        <taxon>Acidovorax</taxon>
    </lineage>
</organism>
<reference evidence="2 3" key="1">
    <citation type="submission" date="2020-08" db="EMBL/GenBank/DDBJ databases">
        <title>Functional genomics of gut bacteria from endangered species of beetles.</title>
        <authorList>
            <person name="Carlos-Shanley C."/>
        </authorList>
    </citation>
    <scope>NUCLEOTIDE SEQUENCE [LARGE SCALE GENOMIC DNA]</scope>
    <source>
        <strain evidence="2 3">S00198</strain>
    </source>
</reference>
<dbReference type="Proteomes" id="UP000575083">
    <property type="component" value="Unassembled WGS sequence"/>
</dbReference>
<feature type="domain" description="Cyclic nucleotide-binding" evidence="1">
    <location>
        <begin position="29"/>
        <end position="76"/>
    </location>
</feature>
<gene>
    <name evidence="2" type="ORF">HNP48_001065</name>
</gene>
<dbReference type="CDD" id="cd00038">
    <property type="entry name" value="CAP_ED"/>
    <property type="match status" value="1"/>
</dbReference>
<dbReference type="EMBL" id="JACHLK010000002">
    <property type="protein sequence ID" value="MBB6558401.1"/>
    <property type="molecule type" value="Genomic_DNA"/>
</dbReference>
<accession>A0A7X0PAR4</accession>
<keyword evidence="3" id="KW-1185">Reference proteome</keyword>
<evidence type="ECO:0000259" key="1">
    <source>
        <dbReference type="PROSITE" id="PS50042"/>
    </source>
</evidence>
<name>A0A7X0PAR4_9BURK</name>
<dbReference type="Pfam" id="PF00027">
    <property type="entry name" value="cNMP_binding"/>
    <property type="match status" value="1"/>
</dbReference>
<proteinExistence type="predicted"/>
<dbReference type="Gene3D" id="2.60.120.10">
    <property type="entry name" value="Jelly Rolls"/>
    <property type="match status" value="1"/>
</dbReference>
<dbReference type="AlphaFoldDB" id="A0A7X0PAR4"/>
<dbReference type="InterPro" id="IPR000595">
    <property type="entry name" value="cNMP-bd_dom"/>
</dbReference>
<dbReference type="InterPro" id="IPR014710">
    <property type="entry name" value="RmlC-like_jellyroll"/>
</dbReference>
<dbReference type="SUPFAM" id="SSF51206">
    <property type="entry name" value="cAMP-binding domain-like"/>
    <property type="match status" value="1"/>
</dbReference>
<evidence type="ECO:0000313" key="2">
    <source>
        <dbReference type="EMBL" id="MBB6558401.1"/>
    </source>
</evidence>
<dbReference type="InterPro" id="IPR018490">
    <property type="entry name" value="cNMP-bd_dom_sf"/>
</dbReference>
<dbReference type="PROSITE" id="PS50042">
    <property type="entry name" value="CNMP_BINDING_3"/>
    <property type="match status" value="1"/>
</dbReference>
<comment type="caution">
    <text evidence="2">The sequence shown here is derived from an EMBL/GenBank/DDBJ whole genome shotgun (WGS) entry which is preliminary data.</text>
</comment>
<evidence type="ECO:0000313" key="3">
    <source>
        <dbReference type="Proteomes" id="UP000575083"/>
    </source>
</evidence>
<sequence length="213" mass="23535">MQGPRMPLDAAGPCDGEVAGRVRALMAQAMSTGDPGVLLSLVPQFQARMHKKGSVLLHQGAVWDHAFFVERGLLRMHTIEGDGKDFSKSFWPGGTMFFPLTPGMESEALAFNVSALEDSVVWSAPLADLRTGLEGKGLWEPFRAELLGRLLHRKSQRELDLLTLDGKARYQKFCQQEPGLAERVPLVHLASFLGLTDVSLSRIRRQIKKATQN</sequence>
<protein>
    <submittedName>
        <fullName evidence="2">CRP-like cAMP-binding protein</fullName>
    </submittedName>
</protein>